<dbReference type="KEGG" id="osu:NT6N_39770"/>
<protein>
    <submittedName>
        <fullName evidence="1">Uncharacterized protein</fullName>
    </submittedName>
</protein>
<dbReference type="EMBL" id="AP026866">
    <property type="protein sequence ID" value="BDS08937.1"/>
    <property type="molecule type" value="Genomic_DNA"/>
</dbReference>
<proteinExistence type="predicted"/>
<dbReference type="AlphaFoldDB" id="A0AAT9FSF1"/>
<organism evidence="1">
    <name type="scientific">Oceaniferula spumae</name>
    <dbReference type="NCBI Taxonomy" id="2979115"/>
    <lineage>
        <taxon>Bacteria</taxon>
        <taxon>Pseudomonadati</taxon>
        <taxon>Verrucomicrobiota</taxon>
        <taxon>Verrucomicrobiia</taxon>
        <taxon>Verrucomicrobiales</taxon>
        <taxon>Verrucomicrobiaceae</taxon>
        <taxon>Oceaniferula</taxon>
    </lineage>
</organism>
<evidence type="ECO:0000313" key="1">
    <source>
        <dbReference type="EMBL" id="BDS08937.1"/>
    </source>
</evidence>
<sequence>MPKPATPKDISITSEGLDLIDAMLVALPSQMNALLDLRLALTEKAEAGKCVRLYFSLLESVTGWNRDKVDALRQFLEQRIQLEIVITETQKRSRECLGLDRARALEDYCEDAMRTVALNHKKASRIEMSFCWAS</sequence>
<name>A0AAT9FSF1_9BACT</name>
<reference evidence="1" key="1">
    <citation type="submission" date="2024-07" db="EMBL/GenBank/DDBJ databases">
        <title>Complete genome sequence of Verrucomicrobiaceae bacterium NT6N.</title>
        <authorList>
            <person name="Huang C."/>
            <person name="Takami H."/>
            <person name="Hamasaki K."/>
        </authorList>
    </citation>
    <scope>NUCLEOTIDE SEQUENCE</scope>
    <source>
        <strain evidence="1">NT6N</strain>
    </source>
</reference>
<accession>A0AAT9FSF1</accession>
<gene>
    <name evidence="1" type="ORF">NT6N_39770</name>
</gene>